<proteinExistence type="predicted"/>
<dbReference type="Proteomes" id="UP001519308">
    <property type="component" value="Unassembled WGS sequence"/>
</dbReference>
<protein>
    <submittedName>
        <fullName evidence="1">Uncharacterized protein</fullName>
    </submittedName>
</protein>
<sequence length="103" mass="11813">MLNIISDTIRFPEALEGGRTITKVFNTYPYITSEASIAIQGFDYGFSNEEGMFFRCTIESKCEVISSYRVKVTITFGLRSREFDKPTDATINYSLLLNQNYRP</sequence>
<dbReference type="EMBL" id="JAGGLL010000003">
    <property type="protein sequence ID" value="MBP2020778.1"/>
    <property type="molecule type" value="Genomic_DNA"/>
</dbReference>
<reference evidence="1 2" key="1">
    <citation type="submission" date="2021-03" db="EMBL/GenBank/DDBJ databases">
        <title>Genomic Encyclopedia of Type Strains, Phase IV (KMG-IV): sequencing the most valuable type-strain genomes for metagenomic binning, comparative biology and taxonomic classification.</title>
        <authorList>
            <person name="Goeker M."/>
        </authorList>
    </citation>
    <scope>NUCLEOTIDE SEQUENCE [LARGE SCALE GENOMIC DNA]</scope>
    <source>
        <strain evidence="1 2">DSM 28650</strain>
    </source>
</reference>
<dbReference type="RefSeq" id="WP_021284077.1">
    <property type="nucleotide sequence ID" value="NZ_JAGGLL010000003.1"/>
</dbReference>
<evidence type="ECO:0000313" key="1">
    <source>
        <dbReference type="EMBL" id="MBP2020778.1"/>
    </source>
</evidence>
<name>A0ABS4JZ14_9CLOT</name>
<accession>A0ABS4JZ14</accession>
<gene>
    <name evidence="1" type="ORF">J2Z44_000562</name>
</gene>
<keyword evidence="2" id="KW-1185">Reference proteome</keyword>
<organism evidence="1 2">
    <name type="scientific">Clostridium punense</name>
    <dbReference type="NCBI Taxonomy" id="1054297"/>
    <lineage>
        <taxon>Bacteria</taxon>
        <taxon>Bacillati</taxon>
        <taxon>Bacillota</taxon>
        <taxon>Clostridia</taxon>
        <taxon>Eubacteriales</taxon>
        <taxon>Clostridiaceae</taxon>
        <taxon>Clostridium</taxon>
    </lineage>
</organism>
<evidence type="ECO:0000313" key="2">
    <source>
        <dbReference type="Proteomes" id="UP001519308"/>
    </source>
</evidence>
<comment type="caution">
    <text evidence="1">The sequence shown here is derived from an EMBL/GenBank/DDBJ whole genome shotgun (WGS) entry which is preliminary data.</text>
</comment>